<keyword evidence="4" id="KW-1003">Cell membrane</keyword>
<feature type="transmembrane region" description="Helical" evidence="9">
    <location>
        <begin position="286"/>
        <end position="307"/>
    </location>
</feature>
<feature type="transmembrane region" description="Helical" evidence="9">
    <location>
        <begin position="157"/>
        <end position="177"/>
    </location>
</feature>
<evidence type="ECO:0000256" key="9">
    <source>
        <dbReference type="SAM" id="Phobius"/>
    </source>
</evidence>
<keyword evidence="5 9" id="KW-0812">Transmembrane</keyword>
<evidence type="ECO:0000256" key="2">
    <source>
        <dbReference type="ARBA" id="ARBA00008537"/>
    </source>
</evidence>
<sequence length="496" mass="51431">MTGQPTPSKAETASAPPQDDESARAGRFVIPLLLVSAFVVILNETIMGVALPALNRDLGISVSTGQWLTSAFMLVMAVVIPATGFLLQRFHVRQVFITAMSLFSVGTLLCFLAPGFGFLLVGRVVQAAGTAIMMPLLMTTVLNTVPSDRRGRTMGNISIVMSVAPAVGPTLAGLILSVLDWRWMFGLVLPIAIMGLVLGALFIRNVTEPRTASIDVLSLLVSAVAFGGLVYGFSGLGEGAATAVVPPFASIGAGAVALVLFVWRQLRLQRRDRALLDLRVFGSRQFCVSIGLVVISFMALFGTLILLPVYMQNVLGHDTLVTGLALLPGGLVMGLLAPVVGRLYDRVGPRPLVIPGSALVSLVLWGMTLLDAQTPVGFVIAAHMALSVGLGFMFTPLLTGALGSLRPELYSHGSAVVGTVQQVAGAAGTAIFVAIMSGTSAGLLTDGLTEVDAQAGGVHAAFLVGAVVSVVAFALTFLVRRSQAAAPEGGAPTPAH</sequence>
<feature type="transmembrane region" description="Helical" evidence="9">
    <location>
        <begin position="319"/>
        <end position="340"/>
    </location>
</feature>
<proteinExistence type="inferred from homology"/>
<dbReference type="PANTHER" id="PTHR42718:SF9">
    <property type="entry name" value="MAJOR FACILITATOR SUPERFAMILY MULTIDRUG TRANSPORTER MFSC"/>
    <property type="match status" value="1"/>
</dbReference>
<dbReference type="CDD" id="cd17503">
    <property type="entry name" value="MFS_LmrB_MDR_like"/>
    <property type="match status" value="1"/>
</dbReference>
<name>A0ABX8CAD5_9ACTN</name>
<evidence type="ECO:0000313" key="11">
    <source>
        <dbReference type="EMBL" id="QUX31396.1"/>
    </source>
</evidence>
<feature type="transmembrane region" description="Helical" evidence="9">
    <location>
        <begin position="183"/>
        <end position="202"/>
    </location>
</feature>
<dbReference type="InterPro" id="IPR004638">
    <property type="entry name" value="EmrB-like"/>
</dbReference>
<keyword evidence="3" id="KW-0813">Transport</keyword>
<accession>A0ABX8CAD5</accession>
<evidence type="ECO:0000256" key="1">
    <source>
        <dbReference type="ARBA" id="ARBA00004651"/>
    </source>
</evidence>
<evidence type="ECO:0000313" key="12">
    <source>
        <dbReference type="Proteomes" id="UP000678016"/>
    </source>
</evidence>
<dbReference type="SUPFAM" id="SSF103473">
    <property type="entry name" value="MFS general substrate transporter"/>
    <property type="match status" value="1"/>
</dbReference>
<evidence type="ECO:0000256" key="6">
    <source>
        <dbReference type="ARBA" id="ARBA00022989"/>
    </source>
</evidence>
<organism evidence="11 12">
    <name type="scientific">Nocardiopsis akebiae</name>
    <dbReference type="NCBI Taxonomy" id="2831968"/>
    <lineage>
        <taxon>Bacteria</taxon>
        <taxon>Bacillati</taxon>
        <taxon>Actinomycetota</taxon>
        <taxon>Actinomycetes</taxon>
        <taxon>Streptosporangiales</taxon>
        <taxon>Nocardiopsidaceae</taxon>
        <taxon>Nocardiopsis</taxon>
    </lineage>
</organism>
<feature type="transmembrane region" description="Helical" evidence="9">
    <location>
        <begin position="423"/>
        <end position="444"/>
    </location>
</feature>
<dbReference type="Proteomes" id="UP000678016">
    <property type="component" value="Chromosome"/>
</dbReference>
<dbReference type="PROSITE" id="PS50850">
    <property type="entry name" value="MFS"/>
    <property type="match status" value="1"/>
</dbReference>
<dbReference type="InterPro" id="IPR036259">
    <property type="entry name" value="MFS_trans_sf"/>
</dbReference>
<dbReference type="PANTHER" id="PTHR42718">
    <property type="entry name" value="MAJOR FACILITATOR SUPERFAMILY MULTIDRUG TRANSPORTER MFSC"/>
    <property type="match status" value="1"/>
</dbReference>
<dbReference type="InterPro" id="IPR011701">
    <property type="entry name" value="MFS"/>
</dbReference>
<feature type="transmembrane region" description="Helical" evidence="9">
    <location>
        <begin position="352"/>
        <end position="370"/>
    </location>
</feature>
<reference evidence="12" key="1">
    <citation type="submission" date="2021-05" db="EMBL/GenBank/DDBJ databases">
        <title>Direct Submission.</title>
        <authorList>
            <person name="Li K."/>
            <person name="Gao J."/>
        </authorList>
    </citation>
    <scope>NUCLEOTIDE SEQUENCE [LARGE SCALE GENOMIC DNA]</scope>
    <source>
        <strain evidence="12">HDS12</strain>
    </source>
</reference>
<dbReference type="Gene3D" id="1.20.1720.10">
    <property type="entry name" value="Multidrug resistance protein D"/>
    <property type="match status" value="1"/>
</dbReference>
<feature type="transmembrane region" description="Helical" evidence="9">
    <location>
        <begin position="127"/>
        <end position="145"/>
    </location>
</feature>
<comment type="similarity">
    <text evidence="2">Belongs to the major facilitator superfamily. EmrB family.</text>
</comment>
<keyword evidence="12" id="KW-1185">Reference proteome</keyword>
<feature type="compositionally biased region" description="Polar residues" evidence="8">
    <location>
        <begin position="1"/>
        <end position="11"/>
    </location>
</feature>
<dbReference type="NCBIfam" id="TIGR00711">
    <property type="entry name" value="efflux_EmrB"/>
    <property type="match status" value="1"/>
</dbReference>
<evidence type="ECO:0000256" key="4">
    <source>
        <dbReference type="ARBA" id="ARBA00022475"/>
    </source>
</evidence>
<evidence type="ECO:0000256" key="8">
    <source>
        <dbReference type="SAM" id="MobiDB-lite"/>
    </source>
</evidence>
<feature type="transmembrane region" description="Helical" evidence="9">
    <location>
        <begin position="214"/>
        <end position="233"/>
    </location>
</feature>
<evidence type="ECO:0000256" key="3">
    <source>
        <dbReference type="ARBA" id="ARBA00022448"/>
    </source>
</evidence>
<feature type="transmembrane region" description="Helical" evidence="9">
    <location>
        <begin position="66"/>
        <end position="87"/>
    </location>
</feature>
<feature type="domain" description="Major facilitator superfamily (MFS) profile" evidence="10">
    <location>
        <begin position="29"/>
        <end position="484"/>
    </location>
</feature>
<keyword evidence="6 9" id="KW-1133">Transmembrane helix</keyword>
<dbReference type="Gene3D" id="1.20.1250.20">
    <property type="entry name" value="MFS general substrate transporter like domains"/>
    <property type="match status" value="1"/>
</dbReference>
<evidence type="ECO:0000259" key="10">
    <source>
        <dbReference type="PROSITE" id="PS50850"/>
    </source>
</evidence>
<feature type="transmembrane region" description="Helical" evidence="9">
    <location>
        <begin position="456"/>
        <end position="479"/>
    </location>
</feature>
<dbReference type="InterPro" id="IPR020846">
    <property type="entry name" value="MFS_dom"/>
</dbReference>
<evidence type="ECO:0000256" key="5">
    <source>
        <dbReference type="ARBA" id="ARBA00022692"/>
    </source>
</evidence>
<gene>
    <name evidence="11" type="ORF">KGD83_13410</name>
</gene>
<evidence type="ECO:0000256" key="7">
    <source>
        <dbReference type="ARBA" id="ARBA00023136"/>
    </source>
</evidence>
<dbReference type="EMBL" id="CP074132">
    <property type="protein sequence ID" value="QUX31396.1"/>
    <property type="molecule type" value="Genomic_DNA"/>
</dbReference>
<protein>
    <submittedName>
        <fullName evidence="11">Multidrug efflux MFS transporter</fullName>
    </submittedName>
</protein>
<dbReference type="Pfam" id="PF07690">
    <property type="entry name" value="MFS_1"/>
    <property type="match status" value="1"/>
</dbReference>
<feature type="transmembrane region" description="Helical" evidence="9">
    <location>
        <begin position="376"/>
        <end position="402"/>
    </location>
</feature>
<dbReference type="RefSeq" id="WP_212644082.1">
    <property type="nucleotide sequence ID" value="NZ_CP074132.1"/>
</dbReference>
<feature type="region of interest" description="Disordered" evidence="8">
    <location>
        <begin position="1"/>
        <end position="21"/>
    </location>
</feature>
<comment type="subcellular location">
    <subcellularLocation>
        <location evidence="1">Cell membrane</location>
        <topology evidence="1">Multi-pass membrane protein</topology>
    </subcellularLocation>
</comment>
<feature type="transmembrane region" description="Helical" evidence="9">
    <location>
        <begin position="99"/>
        <end position="121"/>
    </location>
</feature>
<feature type="transmembrane region" description="Helical" evidence="9">
    <location>
        <begin position="28"/>
        <end position="54"/>
    </location>
</feature>
<dbReference type="PRINTS" id="PR01036">
    <property type="entry name" value="TCRTETB"/>
</dbReference>
<keyword evidence="7 9" id="KW-0472">Membrane</keyword>
<feature type="transmembrane region" description="Helical" evidence="9">
    <location>
        <begin position="245"/>
        <end position="266"/>
    </location>
</feature>